<dbReference type="AlphaFoldDB" id="A0A9Q3JQ82"/>
<sequence>MRQDHGKHDWLWRKSEIIKKWANNHWRFKMENAFEIAILNSERDKSLTWSLKQKEKLSALNPDMSDSMINMIISRKGGGEIENAIKFRCVEPCSTEDYINSMKDIITRTRIGKTWTRNPMESKMAPKISR</sequence>
<protein>
    <submittedName>
        <fullName evidence="1">Uncharacterized protein</fullName>
    </submittedName>
</protein>
<dbReference type="EMBL" id="AVOT02078596">
    <property type="protein sequence ID" value="MBW0566111.1"/>
    <property type="molecule type" value="Genomic_DNA"/>
</dbReference>
<gene>
    <name evidence="1" type="ORF">O181_105826</name>
</gene>
<comment type="caution">
    <text evidence="1">The sequence shown here is derived from an EMBL/GenBank/DDBJ whole genome shotgun (WGS) entry which is preliminary data.</text>
</comment>
<dbReference type="Proteomes" id="UP000765509">
    <property type="component" value="Unassembled WGS sequence"/>
</dbReference>
<evidence type="ECO:0000313" key="1">
    <source>
        <dbReference type="EMBL" id="MBW0566111.1"/>
    </source>
</evidence>
<proteinExistence type="predicted"/>
<organism evidence="1 2">
    <name type="scientific">Austropuccinia psidii MF-1</name>
    <dbReference type="NCBI Taxonomy" id="1389203"/>
    <lineage>
        <taxon>Eukaryota</taxon>
        <taxon>Fungi</taxon>
        <taxon>Dikarya</taxon>
        <taxon>Basidiomycota</taxon>
        <taxon>Pucciniomycotina</taxon>
        <taxon>Pucciniomycetes</taxon>
        <taxon>Pucciniales</taxon>
        <taxon>Sphaerophragmiaceae</taxon>
        <taxon>Austropuccinia</taxon>
    </lineage>
</organism>
<evidence type="ECO:0000313" key="2">
    <source>
        <dbReference type="Proteomes" id="UP000765509"/>
    </source>
</evidence>
<name>A0A9Q3JQ82_9BASI</name>
<keyword evidence="2" id="KW-1185">Reference proteome</keyword>
<reference evidence="1" key="1">
    <citation type="submission" date="2021-03" db="EMBL/GenBank/DDBJ databases">
        <title>Draft genome sequence of rust myrtle Austropuccinia psidii MF-1, a brazilian biotype.</title>
        <authorList>
            <person name="Quecine M.C."/>
            <person name="Pachon D.M.R."/>
            <person name="Bonatelli M.L."/>
            <person name="Correr F.H."/>
            <person name="Franceschini L.M."/>
            <person name="Leite T.F."/>
            <person name="Margarido G.R.A."/>
            <person name="Almeida C.A."/>
            <person name="Ferrarezi J.A."/>
            <person name="Labate C.A."/>
        </authorList>
    </citation>
    <scope>NUCLEOTIDE SEQUENCE</scope>
    <source>
        <strain evidence="1">MF-1</strain>
    </source>
</reference>
<accession>A0A9Q3JQ82</accession>